<dbReference type="InterPro" id="IPR006093">
    <property type="entry name" value="Oxy_OxRdtase_FAD_BS"/>
</dbReference>
<dbReference type="InterPro" id="IPR016170">
    <property type="entry name" value="Cytok_DH_C_sf"/>
</dbReference>
<dbReference type="InterPro" id="IPR016169">
    <property type="entry name" value="FAD-bd_PCMH_sub2"/>
</dbReference>
<evidence type="ECO:0000313" key="8">
    <source>
        <dbReference type="Proteomes" id="UP000789831"/>
    </source>
</evidence>
<dbReference type="PROSITE" id="PS00862">
    <property type="entry name" value="OX2_COVAL_FAD"/>
    <property type="match status" value="1"/>
</dbReference>
<dbReference type="GO" id="GO:0016020">
    <property type="term" value="C:membrane"/>
    <property type="evidence" value="ECO:0007669"/>
    <property type="project" value="InterPro"/>
</dbReference>
<sequence length="496" mass="55794">MDYLNKISRVIIITTIIATFFALSESHPINSRNDLHLQLKRLFAPTSEKTWSNWAGTVTNNPQYIFRPNTVDDLKDIVKNAKVNGKKVRCAAHGHSWSSLSATKDYLVIVNNLTKVTVQKNVKYGWTVTAEAGASVKQIDEVLRSNNPPLAIDSTTVIDSVFASGIVSTGSHGAKTQGATISDQVVALQIVTGDGLLGIIYTVTFRVEPLFNLRMIDTTPLATDWLKPANIKKYYESSDSLEVFYWPFNQGNIDTSKDLLWVKQWIRTQTQATVSHQAWVIQKQLADPIIATANEVYQFLLNNPELTPTSSATLWKLGPGKFPSDLVLEAEDALHFQPGLDAIIVDTSEFTFKVDKDFINVSDEILYILKRLAELAKQGQFPLNIIAEFRINKASKSILAPSYDNDPNAIYCNIELSSYIGTKGWQDFATEMGKRWIDKYQARPHWGKEWEYVTGVKSFLRTALGARLEAFEKVRAKYDLGKIFFDNDSLKQIFYG</sequence>
<dbReference type="Pfam" id="PF01565">
    <property type="entry name" value="FAD_binding_4"/>
    <property type="match status" value="1"/>
</dbReference>
<dbReference type="SUPFAM" id="SSF56176">
    <property type="entry name" value="FAD-binding/transporter-associated domain-like"/>
    <property type="match status" value="1"/>
</dbReference>
<protein>
    <recommendedName>
        <fullName evidence="3">D-arabinono-1,4-lactone oxidase</fullName>
        <ecNumber evidence="3">1.1.3.37</ecNumber>
    </recommendedName>
    <alternativeName>
        <fullName evidence="5">L-galactono-gamma-lactone oxidase</fullName>
    </alternativeName>
</protein>
<feature type="domain" description="FAD-binding PCMH-type" evidence="6">
    <location>
        <begin position="58"/>
        <end position="264"/>
    </location>
</feature>
<dbReference type="Gene3D" id="3.40.462.10">
    <property type="entry name" value="FAD-linked oxidases, C-terminal domain"/>
    <property type="match status" value="1"/>
</dbReference>
<evidence type="ECO:0000256" key="4">
    <source>
        <dbReference type="ARBA" id="ARBA00023002"/>
    </source>
</evidence>
<dbReference type="InterPro" id="IPR016167">
    <property type="entry name" value="FAD-bd_PCMH_sub1"/>
</dbReference>
<dbReference type="InterPro" id="IPR007173">
    <property type="entry name" value="ALO_C"/>
</dbReference>
<reference evidence="7" key="1">
    <citation type="submission" date="2021-06" db="EMBL/GenBank/DDBJ databases">
        <authorList>
            <person name="Kallberg Y."/>
            <person name="Tangrot J."/>
            <person name="Rosling A."/>
        </authorList>
    </citation>
    <scope>NUCLEOTIDE SEQUENCE</scope>
    <source>
        <strain evidence="7">MT106</strain>
    </source>
</reference>
<dbReference type="PROSITE" id="PS51387">
    <property type="entry name" value="FAD_PCMH"/>
    <property type="match status" value="1"/>
</dbReference>
<proteinExistence type="inferred from homology"/>
<dbReference type="EC" id="1.1.3.37" evidence="3"/>
<evidence type="ECO:0000256" key="1">
    <source>
        <dbReference type="ARBA" id="ARBA00005083"/>
    </source>
</evidence>
<dbReference type="InterPro" id="IPR006094">
    <property type="entry name" value="Oxid_FAD_bind_N"/>
</dbReference>
<dbReference type="PIRSF" id="PIRSF000136">
    <property type="entry name" value="LGO_GLO"/>
    <property type="match status" value="1"/>
</dbReference>
<dbReference type="Pfam" id="PF04030">
    <property type="entry name" value="ALO"/>
    <property type="match status" value="1"/>
</dbReference>
<evidence type="ECO:0000256" key="3">
    <source>
        <dbReference type="ARBA" id="ARBA00013136"/>
    </source>
</evidence>
<dbReference type="InterPro" id="IPR010031">
    <property type="entry name" value="FAD_lactone_oxidase-like"/>
</dbReference>
<name>A0A9N9F7L5_9GLOM</name>
<dbReference type="Proteomes" id="UP000789831">
    <property type="component" value="Unassembled WGS sequence"/>
</dbReference>
<comment type="similarity">
    <text evidence="2">Belongs to the oxygen-dependent FAD-linked oxidoreductase family.</text>
</comment>
<accession>A0A9N9F7L5</accession>
<gene>
    <name evidence="7" type="ORF">AGERDE_LOCUS4937</name>
</gene>
<evidence type="ECO:0000256" key="5">
    <source>
        <dbReference type="ARBA" id="ARBA00033418"/>
    </source>
</evidence>
<organism evidence="7 8">
    <name type="scientific">Ambispora gerdemannii</name>
    <dbReference type="NCBI Taxonomy" id="144530"/>
    <lineage>
        <taxon>Eukaryota</taxon>
        <taxon>Fungi</taxon>
        <taxon>Fungi incertae sedis</taxon>
        <taxon>Mucoromycota</taxon>
        <taxon>Glomeromycotina</taxon>
        <taxon>Glomeromycetes</taxon>
        <taxon>Archaeosporales</taxon>
        <taxon>Ambisporaceae</taxon>
        <taxon>Ambispora</taxon>
    </lineage>
</organism>
<dbReference type="AlphaFoldDB" id="A0A9N9F7L5"/>
<dbReference type="InterPro" id="IPR016166">
    <property type="entry name" value="FAD-bd_PCMH"/>
</dbReference>
<evidence type="ECO:0000256" key="2">
    <source>
        <dbReference type="ARBA" id="ARBA00005466"/>
    </source>
</evidence>
<evidence type="ECO:0000313" key="7">
    <source>
        <dbReference type="EMBL" id="CAG8514997.1"/>
    </source>
</evidence>
<dbReference type="InterPro" id="IPR036318">
    <property type="entry name" value="FAD-bd_PCMH-like_sf"/>
</dbReference>
<dbReference type="PANTHER" id="PTHR43762:SF1">
    <property type="entry name" value="D-ARABINONO-1,4-LACTONE OXIDASE"/>
    <property type="match status" value="1"/>
</dbReference>
<comment type="caution">
    <text evidence="7">The sequence shown here is derived from an EMBL/GenBank/DDBJ whole genome shotgun (WGS) entry which is preliminary data.</text>
</comment>
<dbReference type="GO" id="GO:0071949">
    <property type="term" value="F:FAD binding"/>
    <property type="evidence" value="ECO:0007669"/>
    <property type="project" value="InterPro"/>
</dbReference>
<dbReference type="Gene3D" id="3.30.465.10">
    <property type="match status" value="1"/>
</dbReference>
<dbReference type="PANTHER" id="PTHR43762">
    <property type="entry name" value="L-GULONOLACTONE OXIDASE"/>
    <property type="match status" value="1"/>
</dbReference>
<comment type="pathway">
    <text evidence="1">Cofactor biosynthesis; D-erythroascorbate biosynthesis; dehydro-D-arabinono-1,4-lactone from D-arabinose: step 2/2.</text>
</comment>
<dbReference type="EMBL" id="CAJVPL010000617">
    <property type="protein sequence ID" value="CAG8514997.1"/>
    <property type="molecule type" value="Genomic_DNA"/>
</dbReference>
<keyword evidence="8" id="KW-1185">Reference proteome</keyword>
<dbReference type="OrthoDB" id="610608at2759"/>
<evidence type="ECO:0000259" key="6">
    <source>
        <dbReference type="PROSITE" id="PS51387"/>
    </source>
</evidence>
<dbReference type="Gene3D" id="3.30.43.10">
    <property type="entry name" value="Uridine Diphospho-n-acetylenolpyruvylglucosamine Reductase, domain 2"/>
    <property type="match status" value="1"/>
</dbReference>
<dbReference type="GO" id="GO:0003885">
    <property type="term" value="F:D-arabinono-1,4-lactone oxidase activity"/>
    <property type="evidence" value="ECO:0007669"/>
    <property type="project" value="UniProtKB-EC"/>
</dbReference>
<keyword evidence="4" id="KW-0560">Oxidoreductase</keyword>